<reference evidence="5" key="1">
    <citation type="submission" date="2021-10" db="EMBL/GenBank/DDBJ databases">
        <title>De novo Genome Assembly of Clathrus columnatus (Basidiomycota, Fungi) Using Illumina and Nanopore Sequence Data.</title>
        <authorList>
            <person name="Ogiso-Tanaka E."/>
            <person name="Itagaki H."/>
            <person name="Hosoya T."/>
            <person name="Hosaka K."/>
        </authorList>
    </citation>
    <scope>NUCLEOTIDE SEQUENCE</scope>
    <source>
        <strain evidence="5">MO-923</strain>
    </source>
</reference>
<dbReference type="SUPFAM" id="SSF51735">
    <property type="entry name" value="NAD(P)-binding Rossmann-fold domains"/>
    <property type="match status" value="1"/>
</dbReference>
<dbReference type="PANTHER" id="PTHR43544">
    <property type="entry name" value="SHORT-CHAIN DEHYDROGENASE/REDUCTASE"/>
    <property type="match status" value="1"/>
</dbReference>
<protein>
    <recommendedName>
        <fullName evidence="7">NAD(P)-binding protein</fullName>
    </recommendedName>
</protein>
<evidence type="ECO:0008006" key="7">
    <source>
        <dbReference type="Google" id="ProtNLM"/>
    </source>
</evidence>
<dbReference type="Gene3D" id="3.40.50.720">
    <property type="entry name" value="NAD(P)-binding Rossmann-like Domain"/>
    <property type="match status" value="1"/>
</dbReference>
<dbReference type="PRINTS" id="PR00080">
    <property type="entry name" value="SDRFAMILY"/>
</dbReference>
<dbReference type="CDD" id="cd05325">
    <property type="entry name" value="carb_red_sniffer_like_SDR_c"/>
    <property type="match status" value="1"/>
</dbReference>
<evidence type="ECO:0000256" key="2">
    <source>
        <dbReference type="ARBA" id="ARBA00022857"/>
    </source>
</evidence>
<name>A0AAV5AL40_9AGAM</name>
<accession>A0AAV5AL40</accession>
<dbReference type="GO" id="GO:0005737">
    <property type="term" value="C:cytoplasm"/>
    <property type="evidence" value="ECO:0007669"/>
    <property type="project" value="TreeGrafter"/>
</dbReference>
<dbReference type="AlphaFoldDB" id="A0AAV5AL40"/>
<evidence type="ECO:0000256" key="3">
    <source>
        <dbReference type="ARBA" id="ARBA00023002"/>
    </source>
</evidence>
<keyword evidence="6" id="KW-1185">Reference proteome</keyword>
<gene>
    <name evidence="5" type="ORF">Clacol_008455</name>
</gene>
<dbReference type="EMBL" id="BPWL01000009">
    <property type="protein sequence ID" value="GJJ14193.1"/>
    <property type="molecule type" value="Genomic_DNA"/>
</dbReference>
<evidence type="ECO:0000256" key="1">
    <source>
        <dbReference type="ARBA" id="ARBA00006484"/>
    </source>
</evidence>
<keyword evidence="3" id="KW-0560">Oxidoreductase</keyword>
<dbReference type="PRINTS" id="PR00081">
    <property type="entry name" value="GDHRDH"/>
</dbReference>
<dbReference type="GO" id="GO:0016491">
    <property type="term" value="F:oxidoreductase activity"/>
    <property type="evidence" value="ECO:0007669"/>
    <property type="project" value="UniProtKB-KW"/>
</dbReference>
<sequence>MPASTWLITGASRGIGLEYARQIIEKGDVVFATARTPEKAVELQKLKESAQGSLHIVQLDVCIPESISSAVKLVEDILQGGGIDYLISNAGILNSHDEKPSMIDTLEMLDIFKTNVVGSVLVYQGFLPLIERSNRPGGPVLVNISSGSGSITRAKNADSTSYSVSKAALNMLTVKQAFEKPNIIVIAMAPGWVKTEMGGASAVFDVDFSVRGQLKSIVAATRADSGKYKVHNGSEYTW</sequence>
<organism evidence="5 6">
    <name type="scientific">Clathrus columnatus</name>
    <dbReference type="NCBI Taxonomy" id="1419009"/>
    <lineage>
        <taxon>Eukaryota</taxon>
        <taxon>Fungi</taxon>
        <taxon>Dikarya</taxon>
        <taxon>Basidiomycota</taxon>
        <taxon>Agaricomycotina</taxon>
        <taxon>Agaricomycetes</taxon>
        <taxon>Phallomycetidae</taxon>
        <taxon>Phallales</taxon>
        <taxon>Clathraceae</taxon>
        <taxon>Clathrus</taxon>
    </lineage>
</organism>
<evidence type="ECO:0000256" key="4">
    <source>
        <dbReference type="RuleBase" id="RU000363"/>
    </source>
</evidence>
<dbReference type="Pfam" id="PF00106">
    <property type="entry name" value="adh_short"/>
    <property type="match status" value="1"/>
</dbReference>
<comment type="caution">
    <text evidence="5">The sequence shown here is derived from an EMBL/GenBank/DDBJ whole genome shotgun (WGS) entry which is preliminary data.</text>
</comment>
<evidence type="ECO:0000313" key="6">
    <source>
        <dbReference type="Proteomes" id="UP001050691"/>
    </source>
</evidence>
<dbReference type="InterPro" id="IPR036291">
    <property type="entry name" value="NAD(P)-bd_dom_sf"/>
</dbReference>
<dbReference type="InterPro" id="IPR051468">
    <property type="entry name" value="Fungal_SecMetab_SDRs"/>
</dbReference>
<comment type="similarity">
    <text evidence="1 4">Belongs to the short-chain dehydrogenases/reductases (SDR) family.</text>
</comment>
<dbReference type="PANTHER" id="PTHR43544:SF7">
    <property type="entry name" value="NADB-LER2"/>
    <property type="match status" value="1"/>
</dbReference>
<keyword evidence="2" id="KW-0521">NADP</keyword>
<dbReference type="InterPro" id="IPR002347">
    <property type="entry name" value="SDR_fam"/>
</dbReference>
<proteinExistence type="inferred from homology"/>
<evidence type="ECO:0000313" key="5">
    <source>
        <dbReference type="EMBL" id="GJJ14193.1"/>
    </source>
</evidence>
<dbReference type="Proteomes" id="UP001050691">
    <property type="component" value="Unassembled WGS sequence"/>
</dbReference>